<dbReference type="InterPro" id="IPR012337">
    <property type="entry name" value="RNaseH-like_sf"/>
</dbReference>
<evidence type="ECO:0000259" key="1">
    <source>
        <dbReference type="Pfam" id="PF00929"/>
    </source>
</evidence>
<organism evidence="2">
    <name type="scientific">marine sediment metagenome</name>
    <dbReference type="NCBI Taxonomy" id="412755"/>
    <lineage>
        <taxon>unclassified sequences</taxon>
        <taxon>metagenomes</taxon>
        <taxon>ecological metagenomes</taxon>
    </lineage>
</organism>
<comment type="caution">
    <text evidence="2">The sequence shown here is derived from an EMBL/GenBank/DDBJ whole genome shotgun (WGS) entry which is preliminary data.</text>
</comment>
<dbReference type="AlphaFoldDB" id="X1PCM7"/>
<dbReference type="EMBL" id="BARV01035082">
    <property type="protein sequence ID" value="GAI53608.1"/>
    <property type="molecule type" value="Genomic_DNA"/>
</dbReference>
<name>X1PCM7_9ZZZZ</name>
<accession>X1PCM7</accession>
<dbReference type="InterPro" id="IPR036397">
    <property type="entry name" value="RNaseH_sf"/>
</dbReference>
<feature type="domain" description="Exonuclease" evidence="1">
    <location>
        <begin position="51"/>
        <end position="84"/>
    </location>
</feature>
<reference evidence="2" key="1">
    <citation type="journal article" date="2014" name="Front. Microbiol.">
        <title>High frequency of phylogenetically diverse reductive dehalogenase-homologous genes in deep subseafloor sedimentary metagenomes.</title>
        <authorList>
            <person name="Kawai M."/>
            <person name="Futagami T."/>
            <person name="Toyoda A."/>
            <person name="Takaki Y."/>
            <person name="Nishi S."/>
            <person name="Hori S."/>
            <person name="Arai W."/>
            <person name="Tsubouchi T."/>
            <person name="Morono Y."/>
            <person name="Uchiyama I."/>
            <person name="Ito T."/>
            <person name="Fujiyama A."/>
            <person name="Inagaki F."/>
            <person name="Takami H."/>
        </authorList>
    </citation>
    <scope>NUCLEOTIDE SEQUENCE</scope>
    <source>
        <strain evidence="2">Expedition CK06-06</strain>
    </source>
</reference>
<gene>
    <name evidence="2" type="ORF">S06H3_54796</name>
</gene>
<proteinExistence type="predicted"/>
<dbReference type="GO" id="GO:0003676">
    <property type="term" value="F:nucleic acid binding"/>
    <property type="evidence" value="ECO:0007669"/>
    <property type="project" value="InterPro"/>
</dbReference>
<dbReference type="Gene3D" id="3.30.420.10">
    <property type="entry name" value="Ribonuclease H-like superfamily/Ribonuclease H"/>
    <property type="match status" value="1"/>
</dbReference>
<dbReference type="InterPro" id="IPR013520">
    <property type="entry name" value="Ribonucl_H"/>
</dbReference>
<sequence>YASAPIIEIAGTNLARKTKARIRKQQRYCMRRLTRIMEEARAVAKVKDALVWVDLEMTGLDTRKDRIMEMACLITDANLNIVAEVPTAGQYGFIHLRPQS</sequence>
<protein>
    <recommendedName>
        <fullName evidence="1">Exonuclease domain-containing protein</fullName>
    </recommendedName>
</protein>
<feature type="non-terminal residue" evidence="2">
    <location>
        <position position="1"/>
    </location>
</feature>
<dbReference type="SUPFAM" id="SSF53098">
    <property type="entry name" value="Ribonuclease H-like"/>
    <property type="match status" value="1"/>
</dbReference>
<dbReference type="Pfam" id="PF00929">
    <property type="entry name" value="RNase_T"/>
    <property type="match status" value="1"/>
</dbReference>
<evidence type="ECO:0000313" key="2">
    <source>
        <dbReference type="EMBL" id="GAI53608.1"/>
    </source>
</evidence>